<dbReference type="Gene3D" id="3.40.50.620">
    <property type="entry name" value="HUPs"/>
    <property type="match status" value="1"/>
</dbReference>
<dbReference type="Pfam" id="PF01467">
    <property type="entry name" value="CTP_transf_like"/>
    <property type="match status" value="1"/>
</dbReference>
<sequence length="186" mass="20102">MKVTLRRVGLFGGTFDPPHLGHVAALSDAWASDCFDEIVVTVAGDPYLKSNEGVITPAVRRLGMAEAAFAELPGVRVSDMEIRRSGPTYTIDTARELLTPDVTLTLIIGADVVPQLIRWREAETLASMVTLYVLPRGDEMVTIPAGWRGTIASMEPVDLSSTLTRARLENGENPHGLVPEAVIPLL</sequence>
<evidence type="ECO:0000256" key="4">
    <source>
        <dbReference type="ARBA" id="ARBA00022695"/>
    </source>
</evidence>
<dbReference type="InterPro" id="IPR014729">
    <property type="entry name" value="Rossmann-like_a/b/a_fold"/>
</dbReference>
<dbReference type="PANTHER" id="PTHR39321:SF3">
    <property type="entry name" value="PHOSPHOPANTETHEINE ADENYLYLTRANSFERASE"/>
    <property type="match status" value="1"/>
</dbReference>
<dbReference type="HAMAP" id="MF_00244">
    <property type="entry name" value="NaMN_adenylyltr"/>
    <property type="match status" value="1"/>
</dbReference>
<evidence type="ECO:0000256" key="1">
    <source>
        <dbReference type="ARBA" id="ARBA00004790"/>
    </source>
</evidence>
<dbReference type="NCBIfam" id="TIGR00125">
    <property type="entry name" value="cyt_tran_rel"/>
    <property type="match status" value="1"/>
</dbReference>
<dbReference type="EMBL" id="CAFAAB010000020">
    <property type="protein sequence ID" value="CAB4777562.1"/>
    <property type="molecule type" value="Genomic_DNA"/>
</dbReference>
<dbReference type="PANTHER" id="PTHR39321">
    <property type="entry name" value="NICOTINATE-NUCLEOTIDE ADENYLYLTRANSFERASE-RELATED"/>
    <property type="match status" value="1"/>
</dbReference>
<dbReference type="CDD" id="cd02165">
    <property type="entry name" value="NMNAT"/>
    <property type="match status" value="1"/>
</dbReference>
<feature type="domain" description="Cytidyltransferase-like" evidence="8">
    <location>
        <begin position="10"/>
        <end position="167"/>
    </location>
</feature>
<keyword evidence="7" id="KW-0520">NAD</keyword>
<proteinExistence type="inferred from homology"/>
<gene>
    <name evidence="9" type="ORF">UFOPK2958_00295</name>
</gene>
<dbReference type="GO" id="GO:0009435">
    <property type="term" value="P:NAD+ biosynthetic process"/>
    <property type="evidence" value="ECO:0007669"/>
    <property type="project" value="UniProtKB-UniPathway"/>
</dbReference>
<name>A0A6J6VXZ6_9ZZZZ</name>
<comment type="pathway">
    <text evidence="1">Cofactor biosynthesis; NAD(+) biosynthesis.</text>
</comment>
<dbReference type="SUPFAM" id="SSF52374">
    <property type="entry name" value="Nucleotidylyl transferase"/>
    <property type="match status" value="1"/>
</dbReference>
<dbReference type="UniPathway" id="UPA00253"/>
<keyword evidence="3" id="KW-0808">Transferase</keyword>
<evidence type="ECO:0000313" key="9">
    <source>
        <dbReference type="EMBL" id="CAB4777562.1"/>
    </source>
</evidence>
<evidence type="ECO:0000256" key="5">
    <source>
        <dbReference type="ARBA" id="ARBA00022741"/>
    </source>
</evidence>
<dbReference type="GO" id="GO:0005524">
    <property type="term" value="F:ATP binding"/>
    <property type="evidence" value="ECO:0007669"/>
    <property type="project" value="UniProtKB-KW"/>
</dbReference>
<dbReference type="GO" id="GO:0070566">
    <property type="term" value="F:adenylyltransferase activity"/>
    <property type="evidence" value="ECO:0007669"/>
    <property type="project" value="UniProtKB-ARBA"/>
</dbReference>
<dbReference type="InterPro" id="IPR004821">
    <property type="entry name" value="Cyt_trans-like"/>
</dbReference>
<accession>A0A6J6VXZ6</accession>
<evidence type="ECO:0000259" key="8">
    <source>
        <dbReference type="Pfam" id="PF01467"/>
    </source>
</evidence>
<dbReference type="InterPro" id="IPR005248">
    <property type="entry name" value="NadD/NMNAT"/>
</dbReference>
<organism evidence="9">
    <name type="scientific">freshwater metagenome</name>
    <dbReference type="NCBI Taxonomy" id="449393"/>
    <lineage>
        <taxon>unclassified sequences</taxon>
        <taxon>metagenomes</taxon>
        <taxon>ecological metagenomes</taxon>
    </lineage>
</organism>
<keyword evidence="5" id="KW-0547">Nucleotide-binding</keyword>
<evidence type="ECO:0000256" key="6">
    <source>
        <dbReference type="ARBA" id="ARBA00022840"/>
    </source>
</evidence>
<protein>
    <submittedName>
        <fullName evidence="9">Unannotated protein</fullName>
    </submittedName>
</protein>
<keyword evidence="6" id="KW-0067">ATP-binding</keyword>
<keyword evidence="2" id="KW-0662">Pyridine nucleotide biosynthesis</keyword>
<evidence type="ECO:0000256" key="7">
    <source>
        <dbReference type="ARBA" id="ARBA00023027"/>
    </source>
</evidence>
<reference evidence="9" key="1">
    <citation type="submission" date="2020-05" db="EMBL/GenBank/DDBJ databases">
        <authorList>
            <person name="Chiriac C."/>
            <person name="Salcher M."/>
            <person name="Ghai R."/>
            <person name="Kavagutti S V."/>
        </authorList>
    </citation>
    <scope>NUCLEOTIDE SEQUENCE</scope>
</reference>
<evidence type="ECO:0000256" key="2">
    <source>
        <dbReference type="ARBA" id="ARBA00022642"/>
    </source>
</evidence>
<evidence type="ECO:0000256" key="3">
    <source>
        <dbReference type="ARBA" id="ARBA00022679"/>
    </source>
</evidence>
<dbReference type="AlphaFoldDB" id="A0A6J6VXZ6"/>
<keyword evidence="4" id="KW-0548">Nucleotidyltransferase</keyword>